<keyword evidence="5" id="KW-1185">Reference proteome</keyword>
<keyword evidence="2" id="KW-1133">Transmembrane helix</keyword>
<evidence type="ECO:0000259" key="3">
    <source>
        <dbReference type="SMART" id="SM00460"/>
    </source>
</evidence>
<dbReference type="SMART" id="SM00460">
    <property type="entry name" value="TGc"/>
    <property type="match status" value="1"/>
</dbReference>
<protein>
    <recommendedName>
        <fullName evidence="3">Transglutaminase-like domain-containing protein</fullName>
    </recommendedName>
</protein>
<dbReference type="InterPro" id="IPR021878">
    <property type="entry name" value="TgpA_N"/>
</dbReference>
<feature type="transmembrane region" description="Helical" evidence="2">
    <location>
        <begin position="32"/>
        <end position="53"/>
    </location>
</feature>
<feature type="transmembrane region" description="Helical" evidence="2">
    <location>
        <begin position="204"/>
        <end position="224"/>
    </location>
</feature>
<proteinExistence type="predicted"/>
<keyword evidence="2" id="KW-0812">Transmembrane</keyword>
<evidence type="ECO:0000313" key="4">
    <source>
        <dbReference type="EMBL" id="OLF11181.1"/>
    </source>
</evidence>
<dbReference type="Pfam" id="PF11992">
    <property type="entry name" value="TgpA_N"/>
    <property type="match status" value="1"/>
</dbReference>
<accession>A0A7Z1AY56</accession>
<dbReference type="InterPro" id="IPR025403">
    <property type="entry name" value="TgpA-like_C"/>
</dbReference>
<dbReference type="Gene3D" id="3.10.620.30">
    <property type="match status" value="1"/>
</dbReference>
<dbReference type="InterPro" id="IPR038765">
    <property type="entry name" value="Papain-like_cys_pep_sf"/>
</dbReference>
<dbReference type="InterPro" id="IPR052901">
    <property type="entry name" value="Bact_TGase-like"/>
</dbReference>
<dbReference type="AlphaFoldDB" id="A0A7Z1AY56"/>
<comment type="caution">
    <text evidence="4">The sequence shown here is derived from an EMBL/GenBank/DDBJ whole genome shotgun (WGS) entry which is preliminary data.</text>
</comment>
<organism evidence="4 5">
    <name type="scientific">Actinophytocola xinjiangensis</name>
    <dbReference type="NCBI Taxonomy" id="485602"/>
    <lineage>
        <taxon>Bacteria</taxon>
        <taxon>Bacillati</taxon>
        <taxon>Actinomycetota</taxon>
        <taxon>Actinomycetes</taxon>
        <taxon>Pseudonocardiales</taxon>
        <taxon>Pseudonocardiaceae</taxon>
    </lineage>
</organism>
<evidence type="ECO:0000313" key="5">
    <source>
        <dbReference type="Proteomes" id="UP000185696"/>
    </source>
</evidence>
<gene>
    <name evidence="4" type="ORF">BLA60_14455</name>
</gene>
<feature type="transmembrane region" description="Helical" evidence="2">
    <location>
        <begin position="7"/>
        <end position="26"/>
    </location>
</feature>
<feature type="transmembrane region" description="Helical" evidence="2">
    <location>
        <begin position="147"/>
        <end position="167"/>
    </location>
</feature>
<dbReference type="PANTHER" id="PTHR42736">
    <property type="entry name" value="PROTEIN-GLUTAMINE GAMMA-GLUTAMYLTRANSFERASE"/>
    <property type="match status" value="1"/>
</dbReference>
<name>A0A7Z1AY56_9PSEU</name>
<dbReference type="InterPro" id="IPR002931">
    <property type="entry name" value="Transglutaminase-like"/>
</dbReference>
<evidence type="ECO:0000256" key="2">
    <source>
        <dbReference type="SAM" id="Phobius"/>
    </source>
</evidence>
<dbReference type="Pfam" id="PF01841">
    <property type="entry name" value="Transglut_core"/>
    <property type="match status" value="1"/>
</dbReference>
<sequence length="729" mass="76819">MWGGWAVNRVAVVGLLAATAVAGFLFAPVFGVAALVVPVLAVVVGGYLCVEVTARWARLAPVRPLLVGLVGLVAVVETVLFPTTLGGLPTGETLRMLWYGVTDSWLVTLQSTWPARPDPEQLLFVPLAVVLATVVGIELLPGARGGGARPLLALLPSLVLAGISQAYQAFDGMAAVLAAAAFGAPAAVLVWACTRGVGARRTDAWPVLLTVVATALGTVAVAGIDPLDRGAYSLKDGQLAPLNETRTTSPLQQIADRLSTPDTEVFRYRADQPVALWRLAVLDGFDGAGWSADVRPSRLGSEIDGPAGATTASARVVLGDLPGPWLPSQAIPLDVDGLAPLVDENTGVLLRGESAPAGEYQLTWAEPSVDAATLGAAPVDTRVHGGLGTLGVVPDEIDELARKSVAELRPTFQSALQLDRFLRNNYLLAEGDDLPTGHGWQQLRRFLVDTKRGTSEQWAAAYVVLARMNGIPARLAVGFRGGTPAGDGEHVVRNGDVLAWPEVAVRGVGWIPLDPTRSAESAGAAAPSKGLAAAVDQAREQLPPERDLRQPELPESERTAAAAEPSTSAGVNWLLVSALVVAALLIIWLAGVPLAVAVRARRRRNRTGAAGVLGAWSEVCDRLRGHGVAYRIGMTPRDLATVTTGVAGDRTGLAIRELGRVVDMVLWSGVDVADGHARQAWRHVAEIRRGMKTRPRPTRLRAAVDPRVLFPPRSRHNTRLPRTEAGSVG</sequence>
<keyword evidence="2" id="KW-0472">Membrane</keyword>
<dbReference type="OrthoDB" id="9804023at2"/>
<feature type="compositionally biased region" description="Basic and acidic residues" evidence="1">
    <location>
        <begin position="537"/>
        <end position="558"/>
    </location>
</feature>
<dbReference type="SUPFAM" id="SSF54001">
    <property type="entry name" value="Cysteine proteinases"/>
    <property type="match status" value="1"/>
</dbReference>
<dbReference type="PANTHER" id="PTHR42736:SF1">
    <property type="entry name" value="PROTEIN-GLUTAMINE GAMMA-GLUTAMYLTRANSFERASE"/>
    <property type="match status" value="1"/>
</dbReference>
<feature type="domain" description="Transglutaminase-like" evidence="3">
    <location>
        <begin position="447"/>
        <end position="517"/>
    </location>
</feature>
<feature type="region of interest" description="Disordered" evidence="1">
    <location>
        <begin position="535"/>
        <end position="564"/>
    </location>
</feature>
<dbReference type="Pfam" id="PF13559">
    <property type="entry name" value="DUF4129"/>
    <property type="match status" value="1"/>
</dbReference>
<feature type="transmembrane region" description="Helical" evidence="2">
    <location>
        <begin position="65"/>
        <end position="88"/>
    </location>
</feature>
<dbReference type="EMBL" id="MSIF01000005">
    <property type="protein sequence ID" value="OLF11181.1"/>
    <property type="molecule type" value="Genomic_DNA"/>
</dbReference>
<reference evidence="4 5" key="1">
    <citation type="submission" date="2016-12" db="EMBL/GenBank/DDBJ databases">
        <title>The draft genome sequence of Actinophytocola xinjiangensis.</title>
        <authorList>
            <person name="Wang W."/>
            <person name="Yuan L."/>
        </authorList>
    </citation>
    <scope>NUCLEOTIDE SEQUENCE [LARGE SCALE GENOMIC DNA]</scope>
    <source>
        <strain evidence="4 5">CGMCC 4.4663</strain>
    </source>
</reference>
<feature type="transmembrane region" description="Helical" evidence="2">
    <location>
        <begin position="122"/>
        <end position="140"/>
    </location>
</feature>
<feature type="transmembrane region" description="Helical" evidence="2">
    <location>
        <begin position="573"/>
        <end position="596"/>
    </location>
</feature>
<evidence type="ECO:0000256" key="1">
    <source>
        <dbReference type="SAM" id="MobiDB-lite"/>
    </source>
</evidence>
<dbReference type="Proteomes" id="UP000185696">
    <property type="component" value="Unassembled WGS sequence"/>
</dbReference>
<feature type="transmembrane region" description="Helical" evidence="2">
    <location>
        <begin position="173"/>
        <end position="192"/>
    </location>
</feature>